<dbReference type="AlphaFoldDB" id="A0A846RLT3"/>
<protein>
    <recommendedName>
        <fullName evidence="4">DUF2516 family protein</fullName>
    </recommendedName>
</protein>
<dbReference type="Proteomes" id="UP000547458">
    <property type="component" value="Unassembled WGS sequence"/>
</dbReference>
<sequence length="105" mass="11216">MDIVLQSEFWLFRGLAFLALGIELWALADCAKRKATSFEATLKRTKGFWLGMTGGSAAVGAFTAWFGAFGLFGILQLVAVIAACVYLADVKPAVSEVQSGGYGSW</sequence>
<keyword evidence="1" id="KW-0472">Membrane</keyword>
<accession>A0A846RLT3</accession>
<evidence type="ECO:0000313" key="3">
    <source>
        <dbReference type="Proteomes" id="UP000547458"/>
    </source>
</evidence>
<dbReference type="EMBL" id="JAATJL010000001">
    <property type="protein sequence ID" value="NJC21254.1"/>
    <property type="molecule type" value="Genomic_DNA"/>
</dbReference>
<evidence type="ECO:0000256" key="1">
    <source>
        <dbReference type="SAM" id="Phobius"/>
    </source>
</evidence>
<gene>
    <name evidence="2" type="ORF">BJ994_000330</name>
</gene>
<keyword evidence="1" id="KW-1133">Transmembrane helix</keyword>
<evidence type="ECO:0008006" key="4">
    <source>
        <dbReference type="Google" id="ProtNLM"/>
    </source>
</evidence>
<name>A0A846RLT3_9MICC</name>
<reference evidence="2 3" key="1">
    <citation type="submission" date="2020-03" db="EMBL/GenBank/DDBJ databases">
        <title>Sequencing the genomes of 1000 actinobacteria strains.</title>
        <authorList>
            <person name="Klenk H.-P."/>
        </authorList>
    </citation>
    <scope>NUCLEOTIDE SEQUENCE [LARGE SCALE GENOMIC DNA]</scope>
    <source>
        <strain evidence="2 3">DSM 16403</strain>
    </source>
</reference>
<proteinExistence type="predicted"/>
<evidence type="ECO:0000313" key="2">
    <source>
        <dbReference type="EMBL" id="NJC21254.1"/>
    </source>
</evidence>
<dbReference type="RefSeq" id="WP_167990763.1">
    <property type="nucleotide sequence ID" value="NZ_JAATJL010000001.1"/>
</dbReference>
<comment type="caution">
    <text evidence="2">The sequence shown here is derived from an EMBL/GenBank/DDBJ whole genome shotgun (WGS) entry which is preliminary data.</text>
</comment>
<feature type="transmembrane region" description="Helical" evidence="1">
    <location>
        <begin position="12"/>
        <end position="28"/>
    </location>
</feature>
<keyword evidence="1" id="KW-0812">Transmembrane</keyword>
<keyword evidence="3" id="KW-1185">Reference proteome</keyword>
<dbReference type="InterPro" id="IPR019662">
    <property type="entry name" value="DUF2516"/>
</dbReference>
<feature type="transmembrane region" description="Helical" evidence="1">
    <location>
        <begin position="48"/>
        <end position="65"/>
    </location>
</feature>
<dbReference type="Pfam" id="PF10724">
    <property type="entry name" value="DUF2516"/>
    <property type="match status" value="1"/>
</dbReference>
<organism evidence="2 3">
    <name type="scientific">Arthrobacter pigmenti</name>
    <dbReference type="NCBI Taxonomy" id="271432"/>
    <lineage>
        <taxon>Bacteria</taxon>
        <taxon>Bacillati</taxon>
        <taxon>Actinomycetota</taxon>
        <taxon>Actinomycetes</taxon>
        <taxon>Micrococcales</taxon>
        <taxon>Micrococcaceae</taxon>
        <taxon>Arthrobacter</taxon>
    </lineage>
</organism>